<evidence type="ECO:0000256" key="6">
    <source>
        <dbReference type="ARBA" id="ARBA00022723"/>
    </source>
</evidence>
<dbReference type="OrthoDB" id="5236983at2759"/>
<dbReference type="GO" id="GO:0008270">
    <property type="term" value="F:zinc ion binding"/>
    <property type="evidence" value="ECO:0007669"/>
    <property type="project" value="UniProtKB-KW"/>
</dbReference>
<gene>
    <name evidence="19" type="primary">Sprtn</name>
    <name evidence="19" type="ORF">CEYCYA_R05547</name>
</gene>
<evidence type="ECO:0000313" key="20">
    <source>
        <dbReference type="Proteomes" id="UP000586704"/>
    </source>
</evidence>
<feature type="non-terminal residue" evidence="19">
    <location>
        <position position="1"/>
    </location>
</feature>
<dbReference type="GO" id="GO:0003697">
    <property type="term" value="F:single-stranded DNA binding"/>
    <property type="evidence" value="ECO:0007669"/>
    <property type="project" value="InterPro"/>
</dbReference>
<comment type="caution">
    <text evidence="19">The sequence shown here is derived from an EMBL/GenBank/DDBJ whole genome shotgun (WGS) entry which is preliminary data.</text>
</comment>
<dbReference type="GO" id="GO:0006281">
    <property type="term" value="P:DNA repair"/>
    <property type="evidence" value="ECO:0007669"/>
    <property type="project" value="UniProtKB-KW"/>
</dbReference>
<evidence type="ECO:0000256" key="11">
    <source>
        <dbReference type="ARBA" id="ARBA00023049"/>
    </source>
</evidence>
<evidence type="ECO:0000256" key="7">
    <source>
        <dbReference type="ARBA" id="ARBA00022763"/>
    </source>
</evidence>
<keyword evidence="20" id="KW-1185">Reference proteome</keyword>
<dbReference type="GO" id="GO:0004222">
    <property type="term" value="F:metalloendopeptidase activity"/>
    <property type="evidence" value="ECO:0007669"/>
    <property type="project" value="InterPro"/>
</dbReference>
<keyword evidence="11" id="KW-0482">Metalloprotease</keyword>
<feature type="compositionally biased region" description="Polar residues" evidence="17">
    <location>
        <begin position="166"/>
        <end position="185"/>
    </location>
</feature>
<evidence type="ECO:0000256" key="1">
    <source>
        <dbReference type="ARBA" id="ARBA00004123"/>
    </source>
</evidence>
<keyword evidence="10" id="KW-0862">Zinc</keyword>
<dbReference type="GO" id="GO:0006508">
    <property type="term" value="P:proteolysis"/>
    <property type="evidence" value="ECO:0007669"/>
    <property type="project" value="UniProtKB-KW"/>
</dbReference>
<comment type="similarity">
    <text evidence="3">Belongs to the Spartan family.</text>
</comment>
<feature type="region of interest" description="Disordered" evidence="17">
    <location>
        <begin position="324"/>
        <end position="348"/>
    </location>
</feature>
<sequence>LFQTLLHEMIHALLFVTNIKECESHGPEFRKQMRRINRLTGAHVTVYHNFNDEVTSYRQHWWRCNGRCQNRSPYFGYVKRAVNRAPSAQDFWWVEHQKMCGGTFIKVKEPEKFSKKSKAKTQTENLPNSKSTNKGETQAHALQSPMPFSGKGYQLGGGDSGHSEKSTNSTSSARNSETPGSQHCSVRTVPIPKNEVKFEKSPHSGIFFPLYTDDASEKINLASKREFPKLSVANTEAYENVGGSPVKIGRVMEEGTKHGSANGKRVMPLSNRLPKESCFEHRETAQVASEKKGSEYTDVVQQWPKMEDKTAFENYFFKKGNTDVTSHIRAPGKPKAESRVSSASSSTAVSQDKKVRCPVCQTEVLESTINEHLDSCI</sequence>
<dbReference type="InterPro" id="IPR006640">
    <property type="entry name" value="SprT-like_domain"/>
</dbReference>
<dbReference type="GO" id="GO:0005634">
    <property type="term" value="C:nucleus"/>
    <property type="evidence" value="ECO:0007669"/>
    <property type="project" value="UniProtKB-SubCell"/>
</dbReference>
<evidence type="ECO:0000256" key="8">
    <source>
        <dbReference type="ARBA" id="ARBA00022771"/>
    </source>
</evidence>
<evidence type="ECO:0000259" key="18">
    <source>
        <dbReference type="PROSITE" id="PS51908"/>
    </source>
</evidence>
<organism evidence="19 20">
    <name type="scientific">Ceyx cyanopectus</name>
    <name type="common">Indigo-banded kingfisher</name>
    <dbReference type="NCBI Taxonomy" id="390723"/>
    <lineage>
        <taxon>Eukaryota</taxon>
        <taxon>Metazoa</taxon>
        <taxon>Chordata</taxon>
        <taxon>Craniata</taxon>
        <taxon>Vertebrata</taxon>
        <taxon>Euteleostomi</taxon>
        <taxon>Archelosauria</taxon>
        <taxon>Archosauria</taxon>
        <taxon>Dinosauria</taxon>
        <taxon>Saurischia</taxon>
        <taxon>Theropoda</taxon>
        <taxon>Coelurosauria</taxon>
        <taxon>Aves</taxon>
        <taxon>Neognathae</taxon>
        <taxon>Neoaves</taxon>
        <taxon>Telluraves</taxon>
        <taxon>Coraciimorphae</taxon>
        <taxon>Coraciiformes</taxon>
        <taxon>Alcedinidae</taxon>
        <taxon>Ceyx</taxon>
    </lineage>
</organism>
<evidence type="ECO:0000256" key="3">
    <source>
        <dbReference type="ARBA" id="ARBA00010724"/>
    </source>
</evidence>
<dbReference type="AlphaFoldDB" id="A0A7L4MZN2"/>
<keyword evidence="8 16" id="KW-0863">Zinc-finger</keyword>
<evidence type="ECO:0000256" key="9">
    <source>
        <dbReference type="ARBA" id="ARBA00022801"/>
    </source>
</evidence>
<comment type="subcellular location">
    <subcellularLocation>
        <location evidence="2">Chromosome</location>
    </subcellularLocation>
    <subcellularLocation>
        <location evidence="1">Nucleus</location>
    </subcellularLocation>
</comment>
<reference evidence="19 20" key="1">
    <citation type="submission" date="2020-02" db="EMBL/GenBank/DDBJ databases">
        <title>Bird 10,000 Genomes (B10K) Project - Family phase.</title>
        <authorList>
            <person name="Zhang G."/>
        </authorList>
    </citation>
    <scope>NUCLEOTIDE SEQUENCE [LARGE SCALE GENOMIC DNA]</scope>
    <source>
        <strain evidence="19">B10K-DU-013-51</strain>
        <tissue evidence="19">Mixed tissue sample</tissue>
    </source>
</reference>
<dbReference type="InterPro" id="IPR055220">
    <property type="entry name" value="SPRTN_ZBD"/>
</dbReference>
<protein>
    <recommendedName>
        <fullName evidence="14">DNA-dependent metalloprotease SPRTN</fullName>
    </recommendedName>
    <alternativeName>
        <fullName evidence="15">Protein with SprT-like domain at the N terminus</fullName>
    </alternativeName>
</protein>
<proteinExistence type="inferred from homology"/>
<evidence type="ECO:0000256" key="4">
    <source>
        <dbReference type="ARBA" id="ARBA00022454"/>
    </source>
</evidence>
<dbReference type="SMART" id="SM00731">
    <property type="entry name" value="SprT"/>
    <property type="match status" value="1"/>
</dbReference>
<keyword evidence="9" id="KW-0378">Hydrolase</keyword>
<dbReference type="Pfam" id="PF10263">
    <property type="entry name" value="SprT-like"/>
    <property type="match status" value="1"/>
</dbReference>
<evidence type="ECO:0000256" key="13">
    <source>
        <dbReference type="ARBA" id="ARBA00023242"/>
    </source>
</evidence>
<keyword evidence="13" id="KW-0539">Nucleus</keyword>
<dbReference type="FunFam" id="3.30.160.60:FF:000331">
    <property type="entry name" value="E3 ubiquitin-protein ligase RAD18"/>
    <property type="match status" value="1"/>
</dbReference>
<dbReference type="EMBL" id="VYZU01020095">
    <property type="protein sequence ID" value="NXY83166.1"/>
    <property type="molecule type" value="Genomic_DNA"/>
</dbReference>
<evidence type="ECO:0000256" key="16">
    <source>
        <dbReference type="PROSITE-ProRule" id="PRU01256"/>
    </source>
</evidence>
<evidence type="ECO:0000256" key="17">
    <source>
        <dbReference type="SAM" id="MobiDB-lite"/>
    </source>
</evidence>
<dbReference type="Pfam" id="PF22934">
    <property type="entry name" value="SPRTN_ZBD"/>
    <property type="match status" value="1"/>
</dbReference>
<dbReference type="PANTHER" id="PTHR21220">
    <property type="entry name" value="DNA-DEPENDENT METALLOPROTEASE SPRTN"/>
    <property type="match status" value="1"/>
</dbReference>
<accession>A0A7L4MZN2</accession>
<keyword evidence="7 16" id="KW-0227">DNA damage</keyword>
<dbReference type="Gene3D" id="3.30.160.60">
    <property type="entry name" value="Classic Zinc Finger"/>
    <property type="match status" value="1"/>
</dbReference>
<evidence type="ECO:0000256" key="14">
    <source>
        <dbReference type="ARBA" id="ARBA00023885"/>
    </source>
</evidence>
<feature type="region of interest" description="Disordered" evidence="17">
    <location>
        <begin position="111"/>
        <end position="188"/>
    </location>
</feature>
<dbReference type="SMART" id="SM00734">
    <property type="entry name" value="ZnF_Rad18"/>
    <property type="match status" value="1"/>
</dbReference>
<feature type="non-terminal residue" evidence="19">
    <location>
        <position position="377"/>
    </location>
</feature>
<keyword evidence="12 16" id="KW-0234">DNA repair</keyword>
<name>A0A7L4MZN2_9AVES</name>
<keyword evidence="4" id="KW-0158">Chromosome</keyword>
<feature type="compositionally biased region" description="Low complexity" evidence="17">
    <location>
        <begin position="339"/>
        <end position="348"/>
    </location>
</feature>
<evidence type="ECO:0000256" key="10">
    <source>
        <dbReference type="ARBA" id="ARBA00022833"/>
    </source>
</evidence>
<feature type="compositionally biased region" description="Polar residues" evidence="17">
    <location>
        <begin position="120"/>
        <end position="136"/>
    </location>
</feature>
<evidence type="ECO:0000313" key="19">
    <source>
        <dbReference type="EMBL" id="NXY83166.1"/>
    </source>
</evidence>
<evidence type="ECO:0000256" key="12">
    <source>
        <dbReference type="ARBA" id="ARBA00023204"/>
    </source>
</evidence>
<keyword evidence="6" id="KW-0479">Metal-binding</keyword>
<dbReference type="InterPro" id="IPR006642">
    <property type="entry name" value="Rad18_UBZ4"/>
</dbReference>
<evidence type="ECO:0000256" key="15">
    <source>
        <dbReference type="ARBA" id="ARBA00030396"/>
    </source>
</evidence>
<dbReference type="PANTHER" id="PTHR21220:SF0">
    <property type="entry name" value="DNA-DEPENDENT METALLOPROTEASE SPRTN"/>
    <property type="match status" value="1"/>
</dbReference>
<evidence type="ECO:0000256" key="5">
    <source>
        <dbReference type="ARBA" id="ARBA00022670"/>
    </source>
</evidence>
<feature type="domain" description="UBZ4-type" evidence="18">
    <location>
        <begin position="354"/>
        <end position="377"/>
    </location>
</feature>
<dbReference type="PROSITE" id="PS51908">
    <property type="entry name" value="ZF_UBZ4"/>
    <property type="match status" value="1"/>
</dbReference>
<evidence type="ECO:0000256" key="2">
    <source>
        <dbReference type="ARBA" id="ARBA00004286"/>
    </source>
</evidence>
<dbReference type="GO" id="GO:0031593">
    <property type="term" value="F:polyubiquitin modification-dependent protein binding"/>
    <property type="evidence" value="ECO:0007669"/>
    <property type="project" value="TreeGrafter"/>
</dbReference>
<dbReference type="GO" id="GO:0005694">
    <property type="term" value="C:chromosome"/>
    <property type="evidence" value="ECO:0007669"/>
    <property type="project" value="UniProtKB-SubCell"/>
</dbReference>
<dbReference type="InterPro" id="IPR044245">
    <property type="entry name" value="Spartan"/>
</dbReference>
<keyword evidence="5" id="KW-0645">Protease</keyword>
<dbReference type="Proteomes" id="UP000586704">
    <property type="component" value="Unassembled WGS sequence"/>
</dbReference>